<name>A0A6I9Z7D6_9SAUR</name>
<evidence type="ECO:0000256" key="1">
    <source>
        <dbReference type="SAM" id="MobiDB-lite"/>
    </source>
</evidence>
<dbReference type="Proteomes" id="UP000504617">
    <property type="component" value="Unplaced"/>
</dbReference>
<feature type="region of interest" description="Disordered" evidence="1">
    <location>
        <begin position="94"/>
        <end position="113"/>
    </location>
</feature>
<reference evidence="3" key="1">
    <citation type="submission" date="2025-08" db="UniProtKB">
        <authorList>
            <consortium name="RefSeq"/>
        </authorList>
    </citation>
    <scope>IDENTIFICATION</scope>
    <source>
        <tissue evidence="3">Skeletal muscle</tissue>
    </source>
</reference>
<sequence>MRTQQTTAVKVNDVLSDIRVLCTKSTFSLTISFEHQMKDTLHFKKRRTTWTMDQTGNPLTDIYVFHSFGCNRHKDEDSSVIAQPMFVFKKERSCKRPAEDPVHKTENVPSGSRKRARTSYFSFQSSDSESYRGKASLLTIRFMFNLH</sequence>
<accession>A0A6I9Z7D6</accession>
<dbReference type="CTD" id="202151"/>
<dbReference type="GeneID" id="106557159"/>
<dbReference type="RefSeq" id="XP_013931791.1">
    <property type="nucleotide sequence ID" value="XM_014076316.1"/>
</dbReference>
<organism evidence="2 3">
    <name type="scientific">Thamnophis sirtalis</name>
    <dbReference type="NCBI Taxonomy" id="35019"/>
    <lineage>
        <taxon>Eukaryota</taxon>
        <taxon>Metazoa</taxon>
        <taxon>Chordata</taxon>
        <taxon>Craniata</taxon>
        <taxon>Vertebrata</taxon>
        <taxon>Euteleostomi</taxon>
        <taxon>Lepidosauria</taxon>
        <taxon>Squamata</taxon>
        <taxon>Bifurcata</taxon>
        <taxon>Unidentata</taxon>
        <taxon>Episquamata</taxon>
        <taxon>Toxicofera</taxon>
        <taxon>Serpentes</taxon>
        <taxon>Colubroidea</taxon>
        <taxon>Colubridae</taxon>
        <taxon>Natricinae</taxon>
        <taxon>Thamnophis</taxon>
    </lineage>
</organism>
<protein>
    <submittedName>
        <fullName evidence="3">Ran-binding protein 3-like</fullName>
    </submittedName>
</protein>
<dbReference type="KEGG" id="tsr:106557159"/>
<gene>
    <name evidence="3" type="primary">RANBP3L</name>
</gene>
<dbReference type="OrthoDB" id="185618at2759"/>
<dbReference type="AlphaFoldDB" id="A0A6I9Z7D6"/>
<evidence type="ECO:0000313" key="2">
    <source>
        <dbReference type="Proteomes" id="UP000504617"/>
    </source>
</evidence>
<evidence type="ECO:0000313" key="3">
    <source>
        <dbReference type="RefSeq" id="XP_013931791.1"/>
    </source>
</evidence>
<feature type="compositionally biased region" description="Basic and acidic residues" evidence="1">
    <location>
        <begin position="94"/>
        <end position="106"/>
    </location>
</feature>
<proteinExistence type="predicted"/>
<keyword evidence="2" id="KW-1185">Reference proteome</keyword>